<dbReference type="InterPro" id="IPR025591">
    <property type="entry name" value="RloB"/>
</dbReference>
<proteinExistence type="predicted"/>
<feature type="region of interest" description="Disordered" evidence="1">
    <location>
        <begin position="148"/>
        <end position="168"/>
    </location>
</feature>
<comment type="caution">
    <text evidence="2">The sequence shown here is derived from an EMBL/GenBank/DDBJ whole genome shotgun (WGS) entry which is preliminary data.</text>
</comment>
<dbReference type="Pfam" id="PF13707">
    <property type="entry name" value="RloB"/>
    <property type="match status" value="1"/>
</dbReference>
<evidence type="ECO:0000313" key="3">
    <source>
        <dbReference type="Proteomes" id="UP001595823"/>
    </source>
</evidence>
<dbReference type="RefSeq" id="WP_380624380.1">
    <property type="nucleotide sequence ID" value="NZ_JBHSDK010000030.1"/>
</dbReference>
<sequence>MAPRPTKNFDRKAKRRALPRVLLSTEDELLGRSFARHVKSVFRDRLYIKVNEKCSGEPLGLVEATAERLANAERRREDQYQSYSLGVCLIDIEAPRRHDRLPDALSLARDKGIVMITANPCFEIVPLMLWGRPVTSPLSTRDAETRLAAADTGYDPSQAGGKDLDFDDRRPDLRELAKRAAASRPEEGGFDLVELNPGTNVDLLIQYCEDPRKTFLRGRSNRKCIPGELGYRRRGR</sequence>
<reference evidence="3" key="1">
    <citation type="journal article" date="2019" name="Int. J. Syst. Evol. Microbiol.">
        <title>The Global Catalogue of Microorganisms (GCM) 10K type strain sequencing project: providing services to taxonomists for standard genome sequencing and annotation.</title>
        <authorList>
            <consortium name="The Broad Institute Genomics Platform"/>
            <consortium name="The Broad Institute Genome Sequencing Center for Infectious Disease"/>
            <person name="Wu L."/>
            <person name="Ma J."/>
        </authorList>
    </citation>
    <scope>NUCLEOTIDE SEQUENCE [LARGE SCALE GENOMIC DNA]</scope>
    <source>
        <strain evidence="3">IBRC-M 10908</strain>
    </source>
</reference>
<accession>A0ABV8U2U8</accession>
<dbReference type="Proteomes" id="UP001595823">
    <property type="component" value="Unassembled WGS sequence"/>
</dbReference>
<dbReference type="EMBL" id="JBHSDK010000030">
    <property type="protein sequence ID" value="MFC4337411.1"/>
    <property type="molecule type" value="Genomic_DNA"/>
</dbReference>
<organism evidence="2 3">
    <name type="scientific">Salininema proteolyticum</name>
    <dbReference type="NCBI Taxonomy" id="1607685"/>
    <lineage>
        <taxon>Bacteria</taxon>
        <taxon>Bacillati</taxon>
        <taxon>Actinomycetota</taxon>
        <taxon>Actinomycetes</taxon>
        <taxon>Glycomycetales</taxon>
        <taxon>Glycomycetaceae</taxon>
        <taxon>Salininema</taxon>
    </lineage>
</organism>
<name>A0ABV8U2U8_9ACTN</name>
<keyword evidence="3" id="KW-1185">Reference proteome</keyword>
<protein>
    <submittedName>
        <fullName evidence="2">RloB domain-containing protein</fullName>
    </submittedName>
</protein>
<evidence type="ECO:0000313" key="2">
    <source>
        <dbReference type="EMBL" id="MFC4337411.1"/>
    </source>
</evidence>
<evidence type="ECO:0000256" key="1">
    <source>
        <dbReference type="SAM" id="MobiDB-lite"/>
    </source>
</evidence>
<gene>
    <name evidence="2" type="ORF">ACFPET_19615</name>
</gene>